<gene>
    <name evidence="2" type="ORF">NQ317_012117</name>
</gene>
<comment type="caution">
    <text evidence="2">The sequence shown here is derived from an EMBL/GenBank/DDBJ whole genome shotgun (WGS) entry which is preliminary data.</text>
</comment>
<organism evidence="2 3">
    <name type="scientific">Molorchus minor</name>
    <dbReference type="NCBI Taxonomy" id="1323400"/>
    <lineage>
        <taxon>Eukaryota</taxon>
        <taxon>Metazoa</taxon>
        <taxon>Ecdysozoa</taxon>
        <taxon>Arthropoda</taxon>
        <taxon>Hexapoda</taxon>
        <taxon>Insecta</taxon>
        <taxon>Pterygota</taxon>
        <taxon>Neoptera</taxon>
        <taxon>Endopterygota</taxon>
        <taxon>Coleoptera</taxon>
        <taxon>Polyphaga</taxon>
        <taxon>Cucujiformia</taxon>
        <taxon>Chrysomeloidea</taxon>
        <taxon>Cerambycidae</taxon>
        <taxon>Lamiinae</taxon>
        <taxon>Monochamini</taxon>
        <taxon>Molorchus</taxon>
    </lineage>
</organism>
<dbReference type="InterPro" id="IPR007122">
    <property type="entry name" value="Villin/Gelsolin"/>
</dbReference>
<proteinExistence type="predicted"/>
<evidence type="ECO:0000313" key="3">
    <source>
        <dbReference type="Proteomes" id="UP001162164"/>
    </source>
</evidence>
<dbReference type="PANTHER" id="PTHR11977:SF45">
    <property type="entry name" value="SUPERVILLIN"/>
    <property type="match status" value="1"/>
</dbReference>
<dbReference type="EMBL" id="JAPWTJ010001033">
    <property type="protein sequence ID" value="KAJ8974222.1"/>
    <property type="molecule type" value="Genomic_DNA"/>
</dbReference>
<dbReference type="PRINTS" id="PR00597">
    <property type="entry name" value="GELSOLIN"/>
</dbReference>
<reference evidence="2" key="1">
    <citation type="journal article" date="2023" name="Insect Mol. Biol.">
        <title>Genome sequencing provides insights into the evolution of gene families encoding plant cell wall-degrading enzymes in longhorned beetles.</title>
        <authorList>
            <person name="Shin N.R."/>
            <person name="Okamura Y."/>
            <person name="Kirsch R."/>
            <person name="Pauchet Y."/>
        </authorList>
    </citation>
    <scope>NUCLEOTIDE SEQUENCE</scope>
    <source>
        <strain evidence="2">MMC_N1</strain>
    </source>
</reference>
<evidence type="ECO:0000259" key="1">
    <source>
        <dbReference type="Pfam" id="PF00626"/>
    </source>
</evidence>
<dbReference type="SUPFAM" id="SSF55753">
    <property type="entry name" value="Actin depolymerizing proteins"/>
    <property type="match status" value="4"/>
</dbReference>
<dbReference type="Gene3D" id="3.40.20.10">
    <property type="entry name" value="Severin"/>
    <property type="match status" value="4"/>
</dbReference>
<name>A0ABQ9J936_9CUCU</name>
<evidence type="ECO:0000313" key="2">
    <source>
        <dbReference type="EMBL" id="KAJ8974222.1"/>
    </source>
</evidence>
<dbReference type="SMART" id="SM00262">
    <property type="entry name" value="GEL"/>
    <property type="match status" value="2"/>
</dbReference>
<dbReference type="Proteomes" id="UP001162164">
    <property type="component" value="Unassembled WGS sequence"/>
</dbReference>
<dbReference type="PANTHER" id="PTHR11977">
    <property type="entry name" value="VILLIN"/>
    <property type="match status" value="1"/>
</dbReference>
<dbReference type="InterPro" id="IPR029006">
    <property type="entry name" value="ADF-H/Gelsolin-like_dom_sf"/>
</dbReference>
<feature type="domain" description="Gelsolin-like" evidence="1">
    <location>
        <begin position="228"/>
        <end position="271"/>
    </location>
</feature>
<protein>
    <recommendedName>
        <fullName evidence="1">Gelsolin-like domain-containing protein</fullName>
    </recommendedName>
</protein>
<dbReference type="InterPro" id="IPR007123">
    <property type="entry name" value="Gelsolin-like_dom"/>
</dbReference>
<accession>A0ABQ9J936</accession>
<keyword evidence="3" id="KW-1185">Reference proteome</keyword>
<dbReference type="Pfam" id="PF00626">
    <property type="entry name" value="Gelsolin"/>
    <property type="match status" value="1"/>
</dbReference>
<sequence length="547" mass="63452">MIYTLEGDELVPHEKYWGSIPKIEMLQETSILVFDFGSEMYVWSGKNARLDKKRLTLKLAKEMWEEGYNYTECNVCPLNIASILGDREQSDLPRKADKRPDWALFAKITQHRETVLFREKFLDWPDYSRVIRTEVSGTYDIRPCDVEEMLSEKEADPDLVIENIHLGRGDTYFDEETRRLFEYDTLEGNFTTAIVIFTVGNTGRRLKGGNSTGNLRSTHKLAGERSVFFCWHGSNSSITEKCTAAFLTVELDKQNAPQVRVVQGFEPAAFLRLFKGNMVIHNGKRDEAHNLQKPRLFIVRGEVEDEIYLMEVPLEMNSLRSRSSFVIIDTEGEQITVWHGAKSSRQKRKVIKDAVCRIMKNKPAELYLDEFEEDLDVVEMDEGSESEDFFDIMGNNRDGYMSLLDCEESYKHTLRMFRLSSVTGSFVATEVLCPHRSQYSSPYPFVQSELYSASQPALFLIDNRHEMWLWQGWWPEKEDEMDLSDQTGSGAVRWQGERKAAMQTAVNYWNRTHEEGEPVVAYLVWAGLEPLQFKNLFPTWHDRGRCR</sequence>